<dbReference type="GO" id="GO:0046872">
    <property type="term" value="F:metal ion binding"/>
    <property type="evidence" value="ECO:0007669"/>
    <property type="project" value="UniProtKB-KW"/>
</dbReference>
<evidence type="ECO:0000259" key="2">
    <source>
        <dbReference type="PROSITE" id="PS51819"/>
    </source>
</evidence>
<dbReference type="RefSeq" id="WP_152215975.1">
    <property type="nucleotide sequence ID" value="NZ_JBAQYD010000124.1"/>
</dbReference>
<evidence type="ECO:0000313" key="3">
    <source>
        <dbReference type="EMBL" id="KAB7740089.1"/>
    </source>
</evidence>
<dbReference type="PANTHER" id="PTHR35006">
    <property type="entry name" value="GLYOXALASE FAMILY PROTEIN (AFU_ORTHOLOGUE AFUA_5G14830)"/>
    <property type="match status" value="1"/>
</dbReference>
<dbReference type="InterPro" id="IPR037523">
    <property type="entry name" value="VOC_core"/>
</dbReference>
<dbReference type="GO" id="GO:0004462">
    <property type="term" value="F:lactoylglutathione lyase activity"/>
    <property type="evidence" value="ECO:0007669"/>
    <property type="project" value="InterPro"/>
</dbReference>
<dbReference type="PROSITE" id="PS00934">
    <property type="entry name" value="GLYOXALASE_I_1"/>
    <property type="match status" value="1"/>
</dbReference>
<accession>A0A6N6VI04</accession>
<dbReference type="Gene3D" id="3.10.180.10">
    <property type="entry name" value="2,3-Dihydroxybiphenyl 1,2-Dioxygenase, domain 1"/>
    <property type="match status" value="1"/>
</dbReference>
<keyword evidence="1" id="KW-0479">Metal-binding</keyword>
<evidence type="ECO:0000313" key="4">
    <source>
        <dbReference type="Proteomes" id="UP000468901"/>
    </source>
</evidence>
<dbReference type="InterPro" id="IPR004360">
    <property type="entry name" value="Glyas_Fos-R_dOase_dom"/>
</dbReference>
<sequence length="162" mass="18537">MVDERVEVIGVDHIYLTVSDFPRAERFYDTVLGLLDFRKSDREIAGAPHRHYFNKVLQITIRPARDGYHPYDSYSPGLHHLCLQVGTPADVDRFAAALKAKGISTSAPAFHKEYADDYYATFFEDPDGLRHEVMARRAGRDLIVARWNELTDFLNPVQKLKA</sequence>
<name>A0A6N6VI04_9HYPH</name>
<dbReference type="EMBL" id="WESC01000007">
    <property type="protein sequence ID" value="KAB7740089.1"/>
    <property type="molecule type" value="Genomic_DNA"/>
</dbReference>
<dbReference type="PROSITE" id="PS51819">
    <property type="entry name" value="VOC"/>
    <property type="match status" value="1"/>
</dbReference>
<feature type="domain" description="VOC" evidence="2">
    <location>
        <begin position="10"/>
        <end position="136"/>
    </location>
</feature>
<reference evidence="3 4" key="1">
    <citation type="submission" date="2019-09" db="EMBL/GenBank/DDBJ databases">
        <title>Parvibaculum sedimenti sp. nov., isolated from sediment.</title>
        <authorList>
            <person name="Wang Y."/>
        </authorList>
    </citation>
    <scope>NUCLEOTIDE SEQUENCE [LARGE SCALE GENOMIC DNA]</scope>
    <source>
        <strain evidence="3 4">HXT-9</strain>
    </source>
</reference>
<dbReference type="InterPro" id="IPR018146">
    <property type="entry name" value="Glyoxalase_1_CS"/>
</dbReference>
<dbReference type="Pfam" id="PF00903">
    <property type="entry name" value="Glyoxalase"/>
    <property type="match status" value="1"/>
</dbReference>
<dbReference type="SUPFAM" id="SSF54593">
    <property type="entry name" value="Glyoxalase/Bleomycin resistance protein/Dihydroxybiphenyl dioxygenase"/>
    <property type="match status" value="1"/>
</dbReference>
<evidence type="ECO:0000256" key="1">
    <source>
        <dbReference type="ARBA" id="ARBA00022723"/>
    </source>
</evidence>
<dbReference type="AlphaFoldDB" id="A0A6N6VI04"/>
<keyword evidence="4" id="KW-1185">Reference proteome</keyword>
<dbReference type="Proteomes" id="UP000468901">
    <property type="component" value="Unassembled WGS sequence"/>
</dbReference>
<proteinExistence type="predicted"/>
<dbReference type="PANTHER" id="PTHR35006:SF2">
    <property type="entry name" value="GLYOXALASE FAMILY PROTEIN (AFU_ORTHOLOGUE AFUA_5G14830)"/>
    <property type="match status" value="1"/>
</dbReference>
<gene>
    <name evidence="3" type="ORF">F2P47_08730</name>
</gene>
<dbReference type="InterPro" id="IPR029068">
    <property type="entry name" value="Glyas_Bleomycin-R_OHBP_Dase"/>
</dbReference>
<organism evidence="3 4">
    <name type="scientific">Parvibaculum sedimenti</name>
    <dbReference type="NCBI Taxonomy" id="2608632"/>
    <lineage>
        <taxon>Bacteria</taxon>
        <taxon>Pseudomonadati</taxon>
        <taxon>Pseudomonadota</taxon>
        <taxon>Alphaproteobacteria</taxon>
        <taxon>Hyphomicrobiales</taxon>
        <taxon>Parvibaculaceae</taxon>
        <taxon>Parvibaculum</taxon>
    </lineage>
</organism>
<protein>
    <submittedName>
        <fullName evidence="3">Bleomycin resistance protein</fullName>
    </submittedName>
</protein>
<comment type="caution">
    <text evidence="3">The sequence shown here is derived from an EMBL/GenBank/DDBJ whole genome shotgun (WGS) entry which is preliminary data.</text>
</comment>